<dbReference type="EMBL" id="MU268496">
    <property type="protein sequence ID" value="KAH7904378.1"/>
    <property type="molecule type" value="Genomic_DNA"/>
</dbReference>
<name>A0ACB7ZVK6_9AGAM</name>
<accession>A0ACB7ZVK6</accession>
<evidence type="ECO:0000313" key="1">
    <source>
        <dbReference type="EMBL" id="KAH7904378.1"/>
    </source>
</evidence>
<reference evidence="1" key="1">
    <citation type="journal article" date="2021" name="New Phytol.">
        <title>Evolutionary innovations through gain and loss of genes in the ectomycorrhizal Boletales.</title>
        <authorList>
            <person name="Wu G."/>
            <person name="Miyauchi S."/>
            <person name="Morin E."/>
            <person name="Kuo A."/>
            <person name="Drula E."/>
            <person name="Varga T."/>
            <person name="Kohler A."/>
            <person name="Feng B."/>
            <person name="Cao Y."/>
            <person name="Lipzen A."/>
            <person name="Daum C."/>
            <person name="Hundley H."/>
            <person name="Pangilinan J."/>
            <person name="Johnson J."/>
            <person name="Barry K."/>
            <person name="LaButti K."/>
            <person name="Ng V."/>
            <person name="Ahrendt S."/>
            <person name="Min B."/>
            <person name="Choi I.G."/>
            <person name="Park H."/>
            <person name="Plett J.M."/>
            <person name="Magnuson J."/>
            <person name="Spatafora J.W."/>
            <person name="Nagy L.G."/>
            <person name="Henrissat B."/>
            <person name="Grigoriev I.V."/>
            <person name="Yang Z.L."/>
            <person name="Xu J."/>
            <person name="Martin F.M."/>
        </authorList>
    </citation>
    <scope>NUCLEOTIDE SEQUENCE</scope>
    <source>
        <strain evidence="1">ATCC 28755</strain>
    </source>
</reference>
<sequence length="494" mass="53823">MTVAPTAAPSVPAPSAVPSFVPTANDQELDPDLYVTTATRAGVNFWTRNLWNLHENSKSAAQIELKATTSKRGSTRLASDENVACLYIEDKHGIPVTGSRAAAMRSCAYDFFDWCARRNLLGPTWYKTDPDIRARYQHVVRNKFFELTLCANNWKADLLAVNNFPQWHKTHVAKKIAIKDEINDDAEQLDDNDERPSKKAKIERTVKKLPKERKKPVPAPKAIDTDSDDDLYGPVILPPRPVTAMAPVINAHTPTRPPIQQSGNTENDAPIAPAQTSTIKLVIEARETSDAPLEADNNQDAIPAKTVITDSATNCAAVALENDPAPPTTSTTSIAIQRITIKNPLNNLAKKHVLDKFVQPLSVKPIAEPVVLASSSLANSTTLAVVATAAPIATPQEEKAKPIPASTSAPIKRVPSAAPMRVRKTINGRNLCAQQWKEKFPKGTATEFGAYWKALPLEERKTFDKIAADLRSGNATASTSNGVDVDKECDELEQ</sequence>
<keyword evidence="2" id="KW-1185">Reference proteome</keyword>
<dbReference type="Proteomes" id="UP000790377">
    <property type="component" value="Unassembled WGS sequence"/>
</dbReference>
<comment type="caution">
    <text evidence="1">The sequence shown here is derived from an EMBL/GenBank/DDBJ whole genome shotgun (WGS) entry which is preliminary data.</text>
</comment>
<organism evidence="1 2">
    <name type="scientific">Hygrophoropsis aurantiaca</name>
    <dbReference type="NCBI Taxonomy" id="72124"/>
    <lineage>
        <taxon>Eukaryota</taxon>
        <taxon>Fungi</taxon>
        <taxon>Dikarya</taxon>
        <taxon>Basidiomycota</taxon>
        <taxon>Agaricomycotina</taxon>
        <taxon>Agaricomycetes</taxon>
        <taxon>Agaricomycetidae</taxon>
        <taxon>Boletales</taxon>
        <taxon>Coniophorineae</taxon>
        <taxon>Hygrophoropsidaceae</taxon>
        <taxon>Hygrophoropsis</taxon>
    </lineage>
</organism>
<protein>
    <submittedName>
        <fullName evidence="1">Uncharacterized protein</fullName>
    </submittedName>
</protein>
<proteinExistence type="predicted"/>
<gene>
    <name evidence="1" type="ORF">BJ138DRAFT_1130975</name>
</gene>
<evidence type="ECO:0000313" key="2">
    <source>
        <dbReference type="Proteomes" id="UP000790377"/>
    </source>
</evidence>